<proteinExistence type="predicted"/>
<evidence type="ECO:0000313" key="4">
    <source>
        <dbReference type="EMBL" id="OEG11944.1"/>
    </source>
</evidence>
<dbReference type="PROSITE" id="PS51782">
    <property type="entry name" value="LYSM"/>
    <property type="match status" value="1"/>
</dbReference>
<keyword evidence="2" id="KW-0812">Transmembrane</keyword>
<dbReference type="EMBL" id="MIJZ01000012">
    <property type="protein sequence ID" value="OEG11944.1"/>
    <property type="molecule type" value="Genomic_DNA"/>
</dbReference>
<dbReference type="PANTHER" id="PTHR33734">
    <property type="entry name" value="LYSM DOMAIN-CONTAINING GPI-ANCHORED PROTEIN 2"/>
    <property type="match status" value="1"/>
</dbReference>
<dbReference type="RefSeq" id="WP_069645797.1">
    <property type="nucleotide sequence ID" value="NZ_MIJZ01000012.1"/>
</dbReference>
<name>A0A1E5GGT8_9ENTE</name>
<gene>
    <name evidence="4" type="ORF">BCR21_06825</name>
</gene>
<keyword evidence="5" id="KW-1185">Reference proteome</keyword>
<dbReference type="Pfam" id="PF01476">
    <property type="entry name" value="LysM"/>
    <property type="match status" value="1"/>
</dbReference>
<keyword evidence="2" id="KW-1133">Transmembrane helix</keyword>
<dbReference type="SMART" id="SM00257">
    <property type="entry name" value="LysM"/>
    <property type="match status" value="1"/>
</dbReference>
<reference evidence="5" key="1">
    <citation type="submission" date="2016-09" db="EMBL/GenBank/DDBJ databases">
        <authorList>
            <person name="Gulvik C.A."/>
        </authorList>
    </citation>
    <scope>NUCLEOTIDE SEQUENCE [LARGE SCALE GENOMIC DNA]</scope>
    <source>
        <strain evidence="5">DSM 23328</strain>
    </source>
</reference>
<dbReference type="InterPro" id="IPR036779">
    <property type="entry name" value="LysM_dom_sf"/>
</dbReference>
<dbReference type="Gene3D" id="3.10.350.10">
    <property type="entry name" value="LysM domain"/>
    <property type="match status" value="1"/>
</dbReference>
<dbReference type="PANTHER" id="PTHR33734:SF22">
    <property type="entry name" value="MEMBRANE-BOUND LYTIC MUREIN TRANSGLYCOSYLASE D"/>
    <property type="match status" value="1"/>
</dbReference>
<dbReference type="AlphaFoldDB" id="A0A1E5GGT8"/>
<dbReference type="InterPro" id="IPR018392">
    <property type="entry name" value="LysM"/>
</dbReference>
<sequence length="176" mass="19349">MEEEYSRRNQQRPASASKPTIITVILLLFINTLALGFLLFLNVQASAKQKEQLNSIEKQVNQLEQAHVTTNQPAVSNNTEHNVPVRESSTQVSTTKESSSTTDDSSQTAQATIPSSEVPDQQTERSTEPAPTTYTVQQGDTLSVIAEKNKLSLQDLMLKNNLSDSTVYIGQVLSLN</sequence>
<feature type="transmembrane region" description="Helical" evidence="2">
    <location>
        <begin position="21"/>
        <end position="41"/>
    </location>
</feature>
<keyword evidence="2" id="KW-0472">Membrane</keyword>
<dbReference type="Proteomes" id="UP000094068">
    <property type="component" value="Unassembled WGS sequence"/>
</dbReference>
<dbReference type="STRING" id="903984.BCR21_06825"/>
<evidence type="ECO:0000256" key="1">
    <source>
        <dbReference type="SAM" id="MobiDB-lite"/>
    </source>
</evidence>
<accession>A0A1E5GGT8</accession>
<feature type="domain" description="LysM" evidence="3">
    <location>
        <begin position="132"/>
        <end position="175"/>
    </location>
</feature>
<evidence type="ECO:0000313" key="5">
    <source>
        <dbReference type="Proteomes" id="UP000094068"/>
    </source>
</evidence>
<feature type="compositionally biased region" description="Low complexity" evidence="1">
    <location>
        <begin position="87"/>
        <end position="112"/>
    </location>
</feature>
<organism evidence="4 5">
    <name type="scientific">Enterococcus ureasiticus</name>
    <dbReference type="NCBI Taxonomy" id="903984"/>
    <lineage>
        <taxon>Bacteria</taxon>
        <taxon>Bacillati</taxon>
        <taxon>Bacillota</taxon>
        <taxon>Bacilli</taxon>
        <taxon>Lactobacillales</taxon>
        <taxon>Enterococcaceae</taxon>
        <taxon>Enterococcus</taxon>
    </lineage>
</organism>
<dbReference type="GO" id="GO:0008932">
    <property type="term" value="F:lytic endotransglycosylase activity"/>
    <property type="evidence" value="ECO:0007669"/>
    <property type="project" value="TreeGrafter"/>
</dbReference>
<comment type="caution">
    <text evidence="4">The sequence shown here is derived from an EMBL/GenBank/DDBJ whole genome shotgun (WGS) entry which is preliminary data.</text>
</comment>
<protein>
    <recommendedName>
        <fullName evidence="3">LysM domain-containing protein</fullName>
    </recommendedName>
</protein>
<dbReference type="SUPFAM" id="SSF54106">
    <property type="entry name" value="LysM domain"/>
    <property type="match status" value="1"/>
</dbReference>
<feature type="region of interest" description="Disordered" evidence="1">
    <location>
        <begin position="68"/>
        <end position="134"/>
    </location>
</feature>
<evidence type="ECO:0000256" key="2">
    <source>
        <dbReference type="SAM" id="Phobius"/>
    </source>
</evidence>
<dbReference type="OrthoDB" id="2194898at2"/>
<feature type="compositionally biased region" description="Polar residues" evidence="1">
    <location>
        <begin position="68"/>
        <end position="81"/>
    </location>
</feature>
<dbReference type="CDD" id="cd00118">
    <property type="entry name" value="LysM"/>
    <property type="match status" value="1"/>
</dbReference>
<evidence type="ECO:0000259" key="3">
    <source>
        <dbReference type="PROSITE" id="PS51782"/>
    </source>
</evidence>